<keyword evidence="5" id="KW-1185">Reference proteome</keyword>
<name>A0AA88KF88_NAELO</name>
<gene>
    <name evidence="4" type="ORF">C9374_009106</name>
</gene>
<proteinExistence type="inferred from homology"/>
<evidence type="ECO:0000256" key="1">
    <source>
        <dbReference type="ARBA" id="ARBA00007626"/>
    </source>
</evidence>
<dbReference type="PROSITE" id="PS51375">
    <property type="entry name" value="PPR"/>
    <property type="match status" value="2"/>
</dbReference>
<evidence type="ECO:0008006" key="6">
    <source>
        <dbReference type="Google" id="ProtNLM"/>
    </source>
</evidence>
<dbReference type="AlphaFoldDB" id="A0AA88KF88"/>
<evidence type="ECO:0000313" key="4">
    <source>
        <dbReference type="EMBL" id="KAG2377590.1"/>
    </source>
</evidence>
<dbReference type="GeneID" id="68101560"/>
<comment type="caution">
    <text evidence="4">The sequence shown here is derived from an EMBL/GenBank/DDBJ whole genome shotgun (WGS) entry which is preliminary data.</text>
</comment>
<dbReference type="RefSeq" id="XP_044544852.1">
    <property type="nucleotide sequence ID" value="XM_044699257.1"/>
</dbReference>
<dbReference type="Pfam" id="PF13041">
    <property type="entry name" value="PPR_2"/>
    <property type="match status" value="1"/>
</dbReference>
<feature type="repeat" description="PPR" evidence="2">
    <location>
        <begin position="590"/>
        <end position="624"/>
    </location>
</feature>
<dbReference type="PANTHER" id="PTHR46128">
    <property type="entry name" value="MITOCHONDRIAL GROUP I INTRON SPLICING FACTOR CCM1"/>
    <property type="match status" value="1"/>
</dbReference>
<sequence>MEITIVMGRMMKSRVGSWIKSTCRSENFNNQHCRAFSSKITTSEQTVSSSKSPATSLDSEKEYSKIGNSNDNNKGGARSVNIIEKLLTSQNQQELNNNLLTICNQSDITEERLTAVLYQNNIIQKFGPSSLLILMQFYAKKGNAPKVKELFQLIANPDDDMKKSLVHLLALAGSSLKSKSTTQGSLNPKTATNLMKSIPSNLQIAHKRSISELKEVEDALKKKKDCVSYTHSVVIDAMALRGSMTQAEKYFQDIQHVNTEVLNSMMDGWIRMLKTSDTQDGAQLRLVKERVQYYFNLFDIYKVNRDSRTYVYLLKCQFLELQVEGKAETMNSIHESIERMVKTDRIVPDSYFISTFIARLSTIPAKAKIKKLYYIYKNFLGKATQSDTSKLSLLQILAGAKCIPEALSLFEQVKNNSSSPQRTQYYDTMITMFIESSDFEPAFVLFEEMVRKKIPRSENTYLSLISHFSKLSDHKTVTKFYDAMVKEGIKPNEEILGHVITSLMYTKSKEEALKIVQLAEQENKITSSNCTSFIRAYGYLGALERAESVFKMFKDTKQLRVYNEMLYTYVWLLCVEDAITLYLNFPMKGDIFTYETLIEALGMVREYDAILDTHQIMLQLNIIPSYKYYDQLISILTKETPSESVKQFLGTLPTEMSRFKIENVEQLILKILF</sequence>
<evidence type="ECO:0000256" key="2">
    <source>
        <dbReference type="PROSITE-ProRule" id="PRU00708"/>
    </source>
</evidence>
<dbReference type="Gene3D" id="1.25.40.10">
    <property type="entry name" value="Tetratricopeptide repeat domain"/>
    <property type="match status" value="1"/>
</dbReference>
<feature type="compositionally biased region" description="Polar residues" evidence="3">
    <location>
        <begin position="44"/>
        <end position="57"/>
    </location>
</feature>
<accession>A0AA88KF88</accession>
<dbReference type="Proteomes" id="UP000816034">
    <property type="component" value="Unassembled WGS sequence"/>
</dbReference>
<feature type="repeat" description="PPR" evidence="2">
    <location>
        <begin position="457"/>
        <end position="491"/>
    </location>
</feature>
<feature type="region of interest" description="Disordered" evidence="3">
    <location>
        <begin position="44"/>
        <end position="74"/>
    </location>
</feature>
<dbReference type="InterPro" id="IPR011990">
    <property type="entry name" value="TPR-like_helical_dom_sf"/>
</dbReference>
<evidence type="ECO:0000256" key="3">
    <source>
        <dbReference type="SAM" id="MobiDB-lite"/>
    </source>
</evidence>
<evidence type="ECO:0000313" key="5">
    <source>
        <dbReference type="Proteomes" id="UP000816034"/>
    </source>
</evidence>
<dbReference type="Pfam" id="PF13812">
    <property type="entry name" value="PPR_3"/>
    <property type="match status" value="1"/>
</dbReference>
<comment type="similarity">
    <text evidence="1">Belongs to the PPR family. P subfamily.</text>
</comment>
<dbReference type="PANTHER" id="PTHR46128:SF329">
    <property type="entry name" value="MITOCHONDRIAL GROUP I INTRON SPLICING FACTOR DMR1"/>
    <property type="match status" value="1"/>
</dbReference>
<protein>
    <recommendedName>
        <fullName evidence="6">Pentacotripeptide-repeat region of PRORP domain-containing protein</fullName>
    </recommendedName>
</protein>
<dbReference type="InterPro" id="IPR002885">
    <property type="entry name" value="PPR_rpt"/>
</dbReference>
<dbReference type="Pfam" id="PF01535">
    <property type="entry name" value="PPR"/>
    <property type="match status" value="1"/>
</dbReference>
<reference evidence="4 5" key="1">
    <citation type="journal article" date="2018" name="BMC Genomics">
        <title>The genome of Naegleria lovaniensis, the basis for a comparative approach to unravel pathogenicity factors of the human pathogenic amoeba N. fowleri.</title>
        <authorList>
            <person name="Liechti N."/>
            <person name="Schurch N."/>
            <person name="Bruggmann R."/>
            <person name="Wittwer M."/>
        </authorList>
    </citation>
    <scope>NUCLEOTIDE SEQUENCE [LARGE SCALE GENOMIC DNA]</scope>
    <source>
        <strain evidence="4 5">ATCC 30569</strain>
    </source>
</reference>
<dbReference type="EMBL" id="PYSW02000037">
    <property type="protein sequence ID" value="KAG2377590.1"/>
    <property type="molecule type" value="Genomic_DNA"/>
</dbReference>
<dbReference type="NCBIfam" id="TIGR00756">
    <property type="entry name" value="PPR"/>
    <property type="match status" value="1"/>
</dbReference>
<organism evidence="4 5">
    <name type="scientific">Naegleria lovaniensis</name>
    <name type="common">Amoeba</name>
    <dbReference type="NCBI Taxonomy" id="51637"/>
    <lineage>
        <taxon>Eukaryota</taxon>
        <taxon>Discoba</taxon>
        <taxon>Heterolobosea</taxon>
        <taxon>Tetramitia</taxon>
        <taxon>Eutetramitia</taxon>
        <taxon>Vahlkampfiidae</taxon>
        <taxon>Naegleria</taxon>
    </lineage>
</organism>
<dbReference type="InterPro" id="IPR050872">
    <property type="entry name" value="PPR_P_subfamily"/>
</dbReference>